<accession>A0A1I7YFF9</accession>
<sequence>MDTTDYAYGGMTDEDYADILDLLEYGMNKKVGKGPRQTLQRKADKYTFKNHRLYLKEPGDGTPKAVVNAGREVELIQQAHLETAHGGREIA</sequence>
<keyword evidence="1" id="KW-1185">Reference proteome</keyword>
<dbReference type="Proteomes" id="UP000095287">
    <property type="component" value="Unplaced"/>
</dbReference>
<dbReference type="AlphaFoldDB" id="A0A1I7YFF9"/>
<organism evidence="1 2">
    <name type="scientific">Steinernema glaseri</name>
    <dbReference type="NCBI Taxonomy" id="37863"/>
    <lineage>
        <taxon>Eukaryota</taxon>
        <taxon>Metazoa</taxon>
        <taxon>Ecdysozoa</taxon>
        <taxon>Nematoda</taxon>
        <taxon>Chromadorea</taxon>
        <taxon>Rhabditida</taxon>
        <taxon>Tylenchina</taxon>
        <taxon>Panagrolaimomorpha</taxon>
        <taxon>Strongyloidoidea</taxon>
        <taxon>Steinernematidae</taxon>
        <taxon>Steinernema</taxon>
    </lineage>
</organism>
<protein>
    <submittedName>
        <fullName evidence="2">DUF5720 domain-containing protein</fullName>
    </submittedName>
</protein>
<proteinExistence type="predicted"/>
<evidence type="ECO:0000313" key="2">
    <source>
        <dbReference type="WBParaSite" id="L893_g15848.t1"/>
    </source>
</evidence>
<reference evidence="2" key="1">
    <citation type="submission" date="2016-11" db="UniProtKB">
        <authorList>
            <consortium name="WormBaseParasite"/>
        </authorList>
    </citation>
    <scope>IDENTIFICATION</scope>
</reference>
<evidence type="ECO:0000313" key="1">
    <source>
        <dbReference type="Proteomes" id="UP000095287"/>
    </source>
</evidence>
<name>A0A1I7YFF9_9BILA</name>
<dbReference type="WBParaSite" id="L893_g15848.t1">
    <property type="protein sequence ID" value="L893_g15848.t1"/>
    <property type="gene ID" value="L893_g15848"/>
</dbReference>